<accession>A0A840XXM3</accession>
<dbReference type="InterPro" id="IPR043128">
    <property type="entry name" value="Rev_trsase/Diguanyl_cyclase"/>
</dbReference>
<dbReference type="Gene3D" id="3.30.70.270">
    <property type="match status" value="1"/>
</dbReference>
<comment type="caution">
    <text evidence="5">The sequence shown here is derived from an EMBL/GenBank/DDBJ whole genome shotgun (WGS) entry which is preliminary data.</text>
</comment>
<evidence type="ECO:0000256" key="1">
    <source>
        <dbReference type="ARBA" id="ARBA00012528"/>
    </source>
</evidence>
<name>A0A840XXM3_9PROT</name>
<dbReference type="PANTHER" id="PTHR45138">
    <property type="entry name" value="REGULATORY COMPONENTS OF SENSORY TRANSDUCTION SYSTEM"/>
    <property type="match status" value="1"/>
</dbReference>
<organism evidence="5 6">
    <name type="scientific">Neoroseomonas alkaliterrae</name>
    <dbReference type="NCBI Taxonomy" id="1452450"/>
    <lineage>
        <taxon>Bacteria</taxon>
        <taxon>Pseudomonadati</taxon>
        <taxon>Pseudomonadota</taxon>
        <taxon>Alphaproteobacteria</taxon>
        <taxon>Acetobacterales</taxon>
        <taxon>Acetobacteraceae</taxon>
        <taxon>Neoroseomonas</taxon>
    </lineage>
</organism>
<dbReference type="GO" id="GO:0043709">
    <property type="term" value="P:cell adhesion involved in single-species biofilm formation"/>
    <property type="evidence" value="ECO:0007669"/>
    <property type="project" value="TreeGrafter"/>
</dbReference>
<dbReference type="InterPro" id="IPR000160">
    <property type="entry name" value="GGDEF_dom"/>
</dbReference>
<dbReference type="RefSeq" id="WP_184481977.1">
    <property type="nucleotide sequence ID" value="NZ_JACIJE010000002.1"/>
</dbReference>
<evidence type="ECO:0000313" key="5">
    <source>
        <dbReference type="EMBL" id="MBB5688917.1"/>
    </source>
</evidence>
<dbReference type="GO" id="GO:0052621">
    <property type="term" value="F:diguanylate cyclase activity"/>
    <property type="evidence" value="ECO:0007669"/>
    <property type="project" value="UniProtKB-EC"/>
</dbReference>
<dbReference type="PROSITE" id="PS50887">
    <property type="entry name" value="GGDEF"/>
    <property type="match status" value="1"/>
</dbReference>
<dbReference type="InterPro" id="IPR050469">
    <property type="entry name" value="Diguanylate_Cyclase"/>
</dbReference>
<evidence type="ECO:0000256" key="2">
    <source>
        <dbReference type="ARBA" id="ARBA00034247"/>
    </source>
</evidence>
<dbReference type="Gene3D" id="3.30.450.20">
    <property type="entry name" value="PAS domain"/>
    <property type="match status" value="1"/>
</dbReference>
<evidence type="ECO:0000259" key="4">
    <source>
        <dbReference type="PROSITE" id="PS50887"/>
    </source>
</evidence>
<dbReference type="InterPro" id="IPR035965">
    <property type="entry name" value="PAS-like_dom_sf"/>
</dbReference>
<dbReference type="InterPro" id="IPR029787">
    <property type="entry name" value="Nucleotide_cyclase"/>
</dbReference>
<dbReference type="Proteomes" id="UP000562254">
    <property type="component" value="Unassembled WGS sequence"/>
</dbReference>
<evidence type="ECO:0000259" key="3">
    <source>
        <dbReference type="PROSITE" id="PS50113"/>
    </source>
</evidence>
<comment type="catalytic activity">
    <reaction evidence="2">
        <text>2 GTP = 3',3'-c-di-GMP + 2 diphosphate</text>
        <dbReference type="Rhea" id="RHEA:24898"/>
        <dbReference type="ChEBI" id="CHEBI:33019"/>
        <dbReference type="ChEBI" id="CHEBI:37565"/>
        <dbReference type="ChEBI" id="CHEBI:58805"/>
        <dbReference type="EC" id="2.7.7.65"/>
    </reaction>
</comment>
<dbReference type="InterPro" id="IPR000700">
    <property type="entry name" value="PAS-assoc_C"/>
</dbReference>
<reference evidence="5 6" key="1">
    <citation type="submission" date="2020-08" db="EMBL/GenBank/DDBJ databases">
        <title>Genomic Encyclopedia of Type Strains, Phase IV (KMG-IV): sequencing the most valuable type-strain genomes for metagenomic binning, comparative biology and taxonomic classification.</title>
        <authorList>
            <person name="Goeker M."/>
        </authorList>
    </citation>
    <scope>NUCLEOTIDE SEQUENCE [LARGE SCALE GENOMIC DNA]</scope>
    <source>
        <strain evidence="5 6">DSM 25895</strain>
    </source>
</reference>
<keyword evidence="6" id="KW-1185">Reference proteome</keyword>
<sequence length="450" mass="46420">MAPMTMALRPEERCATVPPAAAAAAALHGALLESRQRWQDLAGLAADFVFETDSAGRFSFLWPETVIGHPATSLLGRRAASLLLGTGPDPFALRQPVRRQRAWVAGAGGKPRCLAFSVVPIGDARGQFAGLRGAALDVTEQEEAAAAAAAGLRRAALLDALAETVRRAGTPREALARGLSSLRDALGCAGTAMIVPEAEGAALVEANGAVPAGLPERAAAALDAVEDWAGRLDGREPAALLHHHGRRPRVSALAAWRGAGSRDWDAEDLAVLRSMAAMLGAVLGFARLQEELEHQAATDALTGLANRRAFLAALASAGSGALLTFDLDNLKPINDRHGHEAGDAALRALAALLRADAGAGEVAARLGGDEFALWIPEADIAAAKARAEALRARAAALAGTPHAPRFSMGIACRPPGSPESARALLARADAALYAAKRGARGSWRLAEPAA</sequence>
<dbReference type="GO" id="GO:0005886">
    <property type="term" value="C:plasma membrane"/>
    <property type="evidence" value="ECO:0007669"/>
    <property type="project" value="TreeGrafter"/>
</dbReference>
<dbReference type="GO" id="GO:1902201">
    <property type="term" value="P:negative regulation of bacterial-type flagellum-dependent cell motility"/>
    <property type="evidence" value="ECO:0007669"/>
    <property type="project" value="TreeGrafter"/>
</dbReference>
<dbReference type="EMBL" id="JACIJE010000002">
    <property type="protein sequence ID" value="MBB5688917.1"/>
    <property type="molecule type" value="Genomic_DNA"/>
</dbReference>
<dbReference type="SUPFAM" id="SSF55073">
    <property type="entry name" value="Nucleotide cyclase"/>
    <property type="match status" value="1"/>
</dbReference>
<evidence type="ECO:0000313" key="6">
    <source>
        <dbReference type="Proteomes" id="UP000562254"/>
    </source>
</evidence>
<dbReference type="Pfam" id="PF00990">
    <property type="entry name" value="GGDEF"/>
    <property type="match status" value="1"/>
</dbReference>
<dbReference type="SUPFAM" id="SSF55785">
    <property type="entry name" value="PYP-like sensor domain (PAS domain)"/>
    <property type="match status" value="1"/>
</dbReference>
<dbReference type="AlphaFoldDB" id="A0A840XXM3"/>
<feature type="domain" description="GGDEF" evidence="4">
    <location>
        <begin position="318"/>
        <end position="448"/>
    </location>
</feature>
<dbReference type="NCBIfam" id="TIGR00254">
    <property type="entry name" value="GGDEF"/>
    <property type="match status" value="1"/>
</dbReference>
<gene>
    <name evidence="5" type="ORF">FHS88_001033</name>
</gene>
<feature type="domain" description="PAC" evidence="3">
    <location>
        <begin position="98"/>
        <end position="150"/>
    </location>
</feature>
<dbReference type="PANTHER" id="PTHR45138:SF9">
    <property type="entry name" value="DIGUANYLATE CYCLASE DGCM-RELATED"/>
    <property type="match status" value="1"/>
</dbReference>
<dbReference type="PROSITE" id="PS50113">
    <property type="entry name" value="PAC"/>
    <property type="match status" value="1"/>
</dbReference>
<dbReference type="SMART" id="SM00267">
    <property type="entry name" value="GGDEF"/>
    <property type="match status" value="1"/>
</dbReference>
<proteinExistence type="predicted"/>
<protein>
    <recommendedName>
        <fullName evidence="1">diguanylate cyclase</fullName>
        <ecNumber evidence="1">2.7.7.65</ecNumber>
    </recommendedName>
</protein>
<dbReference type="EC" id="2.7.7.65" evidence="1"/>